<gene>
    <name evidence="2" type="ORF">NCTC12360_03362</name>
</gene>
<organism evidence="2 3">
    <name type="scientific">Enterococcus gallinarum</name>
    <dbReference type="NCBI Taxonomy" id="1353"/>
    <lineage>
        <taxon>Bacteria</taxon>
        <taxon>Bacillati</taxon>
        <taxon>Bacillota</taxon>
        <taxon>Bacilli</taxon>
        <taxon>Lactobacillales</taxon>
        <taxon>Enterococcaceae</taxon>
        <taxon>Enterococcus</taxon>
    </lineage>
</organism>
<evidence type="ECO:0000313" key="3">
    <source>
        <dbReference type="Proteomes" id="UP000254807"/>
    </source>
</evidence>
<reference evidence="2 3" key="1">
    <citation type="submission" date="2018-06" db="EMBL/GenBank/DDBJ databases">
        <authorList>
            <consortium name="Pathogen Informatics"/>
            <person name="Doyle S."/>
        </authorList>
    </citation>
    <scope>NUCLEOTIDE SEQUENCE [LARGE SCALE GENOMIC DNA]</scope>
    <source>
        <strain evidence="2 3">NCTC12360</strain>
    </source>
</reference>
<dbReference type="EMBL" id="UFYW01000001">
    <property type="protein sequence ID" value="STD84815.1"/>
    <property type="molecule type" value="Genomic_DNA"/>
</dbReference>
<accession>A0A376H7M1</accession>
<feature type="signal peptide" evidence="1">
    <location>
        <begin position="1"/>
        <end position="23"/>
    </location>
</feature>
<protein>
    <recommendedName>
        <fullName evidence="4">WxL domain-containing protein</fullName>
    </recommendedName>
</protein>
<proteinExistence type="predicted"/>
<dbReference type="Proteomes" id="UP000254807">
    <property type="component" value="Unassembled WGS sequence"/>
</dbReference>
<feature type="chain" id="PRO_5016813854" description="WxL domain-containing protein" evidence="1">
    <location>
        <begin position="24"/>
        <end position="211"/>
    </location>
</feature>
<dbReference type="AlphaFoldDB" id="A0A376H7M1"/>
<keyword evidence="1" id="KW-0732">Signal</keyword>
<keyword evidence="3" id="KW-1185">Reference proteome</keyword>
<evidence type="ECO:0000313" key="2">
    <source>
        <dbReference type="EMBL" id="STD84815.1"/>
    </source>
</evidence>
<dbReference type="OrthoDB" id="2194369at2"/>
<dbReference type="RefSeq" id="WP_060813786.1">
    <property type="nucleotide sequence ID" value="NZ_JBHULA010000035.1"/>
</dbReference>
<evidence type="ECO:0000256" key="1">
    <source>
        <dbReference type="SAM" id="SignalP"/>
    </source>
</evidence>
<evidence type="ECO:0008006" key="4">
    <source>
        <dbReference type="Google" id="ProtNLM"/>
    </source>
</evidence>
<name>A0A376H7M1_ENTGA</name>
<sequence>MKKLLAILLTSGVVLGTATAVYAEDGSGSGSQQTISGETTADIQVNGTLGADNTDPNANIPEGDTNWINVTVPTKTIFYNTVANHTISAPSYTILNNSGRPVTVTANGFKAEGTNPTLPNDFTLKLAVTGTAGNTATTASTNLITDGTVVSSLNAPLITLANVKNQQQASDTPATPVNNKATFTYTGSATTTTQVNVNYTLNLKFDAVSWN</sequence>